<feature type="repeat" description="PPR" evidence="2">
    <location>
        <begin position="415"/>
        <end position="449"/>
    </location>
</feature>
<feature type="repeat" description="PPR" evidence="2">
    <location>
        <begin position="487"/>
        <end position="521"/>
    </location>
</feature>
<feature type="repeat" description="PPR" evidence="2">
    <location>
        <begin position="304"/>
        <end position="338"/>
    </location>
</feature>
<reference evidence="3 4" key="1">
    <citation type="submission" date="2021-09" db="EMBL/GenBank/DDBJ databases">
        <title>Genomic insights and catalytic innovation underlie evolution of tropane alkaloids biosynthesis.</title>
        <authorList>
            <person name="Wang Y.-J."/>
            <person name="Tian T."/>
            <person name="Huang J.-P."/>
            <person name="Huang S.-X."/>
        </authorList>
    </citation>
    <scope>NUCLEOTIDE SEQUENCE [LARGE SCALE GENOMIC DNA]</scope>
    <source>
        <strain evidence="3">KIB-2018</strain>
        <tissue evidence="3">Leaf</tissue>
    </source>
</reference>
<evidence type="ECO:0000313" key="4">
    <source>
        <dbReference type="Proteomes" id="UP001159364"/>
    </source>
</evidence>
<dbReference type="InterPro" id="IPR051222">
    <property type="entry name" value="PPR/CCM1_RNA-binding"/>
</dbReference>
<dbReference type="Proteomes" id="UP001159364">
    <property type="component" value="Linkage Group LG08"/>
</dbReference>
<dbReference type="EMBL" id="JAIWQS010000008">
    <property type="protein sequence ID" value="KAJ8900603.1"/>
    <property type="molecule type" value="Genomic_DNA"/>
</dbReference>
<feature type="repeat" description="PPR" evidence="2">
    <location>
        <begin position="189"/>
        <end position="223"/>
    </location>
</feature>
<dbReference type="PANTHER" id="PTHR47942">
    <property type="entry name" value="TETRATRICOPEPTIDE REPEAT (TPR)-LIKE SUPERFAMILY PROTEIN-RELATED"/>
    <property type="match status" value="1"/>
</dbReference>
<dbReference type="NCBIfam" id="TIGR00756">
    <property type="entry name" value="PPR"/>
    <property type="match status" value="11"/>
</dbReference>
<feature type="repeat" description="PPR" evidence="2">
    <location>
        <begin position="592"/>
        <end position="626"/>
    </location>
</feature>
<comment type="caution">
    <text evidence="3">The sequence shown here is derived from an EMBL/GenBank/DDBJ whole genome shotgun (WGS) entry which is preliminary data.</text>
</comment>
<feature type="repeat" description="PPR" evidence="2">
    <location>
        <begin position="557"/>
        <end position="591"/>
    </location>
</feature>
<feature type="repeat" description="PPR" evidence="2">
    <location>
        <begin position="522"/>
        <end position="556"/>
    </location>
</feature>
<evidence type="ECO:0000313" key="3">
    <source>
        <dbReference type="EMBL" id="KAJ8900603.1"/>
    </source>
</evidence>
<feature type="repeat" description="PPR" evidence="2">
    <location>
        <begin position="627"/>
        <end position="661"/>
    </location>
</feature>
<dbReference type="Pfam" id="PF13041">
    <property type="entry name" value="PPR_2"/>
    <property type="match status" value="5"/>
</dbReference>
<feature type="repeat" description="PPR" evidence="2">
    <location>
        <begin position="380"/>
        <end position="414"/>
    </location>
</feature>
<feature type="repeat" description="PPR" evidence="2">
    <location>
        <begin position="663"/>
        <end position="697"/>
    </location>
</feature>
<proteinExistence type="predicted"/>
<evidence type="ECO:0008006" key="5">
    <source>
        <dbReference type="Google" id="ProtNLM"/>
    </source>
</evidence>
<feature type="repeat" description="PPR" evidence="2">
    <location>
        <begin position="452"/>
        <end position="486"/>
    </location>
</feature>
<name>A0AAV8UDS5_9ROSI</name>
<keyword evidence="1" id="KW-0677">Repeat</keyword>
<accession>A0AAV8UDS5</accession>
<dbReference type="InterPro" id="IPR002885">
    <property type="entry name" value="PPR_rpt"/>
</dbReference>
<dbReference type="Pfam" id="PF12854">
    <property type="entry name" value="PPR_1"/>
    <property type="match status" value="2"/>
</dbReference>
<dbReference type="Gene3D" id="1.25.40.10">
    <property type="entry name" value="Tetratricopeptide repeat domain"/>
    <property type="match status" value="6"/>
</dbReference>
<protein>
    <recommendedName>
        <fullName evidence="5">Pentatricopeptide repeat-containing protein</fullName>
    </recommendedName>
</protein>
<evidence type="ECO:0000256" key="2">
    <source>
        <dbReference type="PROSITE-ProRule" id="PRU00708"/>
    </source>
</evidence>
<dbReference type="PROSITE" id="PS51375">
    <property type="entry name" value="PPR"/>
    <property type="match status" value="13"/>
</dbReference>
<dbReference type="InterPro" id="IPR011990">
    <property type="entry name" value="TPR-like_helical_dom_sf"/>
</dbReference>
<dbReference type="AlphaFoldDB" id="A0AAV8UDS5"/>
<sequence length="776" mass="87690">MAIVVSISKQPNLRHIINPASVILRHLSAESAPPAQPPPPLLKHNDVDDSIVTHALNLLLKAPQHEWNTAQLNSVLFPHSSCSSRVLYQITRRLNNSSRALQFLHFLKHNAPPWPDAHFLSSTLQAVLELATREPDSCTKLLELYRTSKDWNIPLTVNAAKLLVRHFGRDPLTEESLLLLREVDASVKNTHVRNFLIEVMWRNGRVDDALKLFEEMLASNEDSRCAPDDVTGSIFSYWFSKAKRPGRNVTEEEVVDVVVKLGEHGVFLSSEWNRQLITRLCRNRMANKAWDLFNQLIKLGFNLQVESCNALLTGLGRNGDIKGMNELMEKMKGIQIKPNVITFGILINQLCKFRRVDDALEVLKQMNGGEGEQEVSIEPDIVIYNTLIDGLCKVGRLEEGVGWMERMRLKGCDPNIVTYNCLIDGFCKDGQLERGLELFDEMNREGGSVVPNVVTVNTLVDGMCRHGRVNSAFEFFGEMQRKGLKGNVVSYTVLINAFCNVNNLDRAMEIFDQMRSGGCIPDALVYYTLISGLSRAGKMDEACSILSNLKEGGYCPDIVCYNDLIGGYCKRMKFDKAYNLFKQMKEFGLKPDSVTYNILISYFARRGDLKFALRLLKGMIKDGVVPTVVTYGALIHAYCFLEKVDKAIQIFKDMDATSKVVPNTVIYNILIESLCKHNHVELALSLFDDMKVKRVRPNTTTYNAIFKGLKEKRWLKTAFELMDKMIGQSCHPDYITLEILTEWLPAVGEAEKLRNFVQGYRTSPDAAKNGFVEESI</sequence>
<organism evidence="3 4">
    <name type="scientific">Erythroxylum novogranatense</name>
    <dbReference type="NCBI Taxonomy" id="1862640"/>
    <lineage>
        <taxon>Eukaryota</taxon>
        <taxon>Viridiplantae</taxon>
        <taxon>Streptophyta</taxon>
        <taxon>Embryophyta</taxon>
        <taxon>Tracheophyta</taxon>
        <taxon>Spermatophyta</taxon>
        <taxon>Magnoliopsida</taxon>
        <taxon>eudicotyledons</taxon>
        <taxon>Gunneridae</taxon>
        <taxon>Pentapetalae</taxon>
        <taxon>rosids</taxon>
        <taxon>fabids</taxon>
        <taxon>Malpighiales</taxon>
        <taxon>Erythroxylaceae</taxon>
        <taxon>Erythroxylum</taxon>
    </lineage>
</organism>
<dbReference type="Pfam" id="PF01535">
    <property type="entry name" value="PPR"/>
    <property type="match status" value="2"/>
</dbReference>
<keyword evidence="4" id="KW-1185">Reference proteome</keyword>
<dbReference type="PANTHER" id="PTHR47942:SF16">
    <property type="entry name" value="PENTATRICOPEPTIDE REPEAT DOMAIN CONTAINING PROTEIN-RELATED"/>
    <property type="match status" value="1"/>
</dbReference>
<dbReference type="SUPFAM" id="SSF81901">
    <property type="entry name" value="HCP-like"/>
    <property type="match status" value="1"/>
</dbReference>
<feature type="repeat" description="PPR" evidence="2">
    <location>
        <begin position="339"/>
        <end position="373"/>
    </location>
</feature>
<feature type="repeat" description="PPR" evidence="2">
    <location>
        <begin position="698"/>
        <end position="732"/>
    </location>
</feature>
<gene>
    <name evidence="3" type="ORF">K2173_025380</name>
</gene>
<evidence type="ECO:0000256" key="1">
    <source>
        <dbReference type="ARBA" id="ARBA00022737"/>
    </source>
</evidence>